<dbReference type="Pfam" id="PF00501">
    <property type="entry name" value="AMP-binding"/>
    <property type="match status" value="1"/>
</dbReference>
<sequence length="544" mass="58550">MALTPEQRARDLAFLRTRWYEEGHYSSLTLADTLVKAARGLGDTRIVFASEADRREFTLAEVVTRGQQVACGLRALGVGPGDVVAVQMPNRPELLEAYFGIWLAGATLVPVTHIYGPGEVRHILRDSRAKLLIVPDRWRSIDFVERIGQLGDLPDLAHVVVLGEAPEGTVPWKELNAHGTVPPATHEVGADTVSAIIYTSGTTGVPKGVQHTHNTLLAELRKGDAMTGPERDTRMIPWPAGHVAGLLALCGSITAGTHTVVMDRWQPELAVALIEEYRCSLTSGTPLHVEAILDAAAATGRDISSLRSIQVGGANVTPSLIERADAAGTVVSRAYGSTEHPRSATAPLDATPQRRGRTDGRVRFGDEIRIVDETFAPVPIGEVGEIVTRGPSQFVGYRDPTHDLAAFLPGGWYRTGDVGRLDAEGYLTVTDRIKDLIIRGGENISSKEVEDILATHPRVRHVSVVAAPDPHYGEAVAAFVVLSDGAELDLDEVRALFARSGVAPQKAPTRLEVVDDLPRAPSGKVRKFELRDRLRAEAGAPATP</sequence>
<dbReference type="InterPro" id="IPR000873">
    <property type="entry name" value="AMP-dep_synth/lig_dom"/>
</dbReference>
<evidence type="ECO:0000313" key="6">
    <source>
        <dbReference type="EMBL" id="MBB3665595.1"/>
    </source>
</evidence>
<keyword evidence="7" id="KW-1185">Reference proteome</keyword>
<dbReference type="PROSITE" id="PS00455">
    <property type="entry name" value="AMP_BINDING"/>
    <property type="match status" value="1"/>
</dbReference>
<evidence type="ECO:0000313" key="7">
    <source>
        <dbReference type="Proteomes" id="UP000564573"/>
    </source>
</evidence>
<feature type="domain" description="AMP-dependent synthetase/ligase" evidence="4">
    <location>
        <begin position="38"/>
        <end position="397"/>
    </location>
</feature>
<dbReference type="Proteomes" id="UP000564573">
    <property type="component" value="Unassembled WGS sequence"/>
</dbReference>
<gene>
    <name evidence="6" type="ORF">FB384_004553</name>
</gene>
<accession>A0A839Y0X2</accession>
<feature type="region of interest" description="Disordered" evidence="3">
    <location>
        <begin position="334"/>
        <end position="359"/>
    </location>
</feature>
<evidence type="ECO:0000259" key="5">
    <source>
        <dbReference type="Pfam" id="PF13193"/>
    </source>
</evidence>
<reference evidence="6 7" key="1">
    <citation type="submission" date="2020-08" db="EMBL/GenBank/DDBJ databases">
        <title>Sequencing the genomes of 1000 actinobacteria strains.</title>
        <authorList>
            <person name="Klenk H.-P."/>
        </authorList>
    </citation>
    <scope>NUCLEOTIDE SEQUENCE [LARGE SCALE GENOMIC DNA]</scope>
    <source>
        <strain evidence="6 7">DSM 45267</strain>
    </source>
</reference>
<dbReference type="InterPro" id="IPR020845">
    <property type="entry name" value="AMP-binding_CS"/>
</dbReference>
<dbReference type="PANTHER" id="PTHR43201:SF5">
    <property type="entry name" value="MEDIUM-CHAIN ACYL-COA LIGASE ACSF2, MITOCHONDRIAL"/>
    <property type="match status" value="1"/>
</dbReference>
<dbReference type="Pfam" id="PF13193">
    <property type="entry name" value="AMP-binding_C"/>
    <property type="match status" value="1"/>
</dbReference>
<evidence type="ECO:0000256" key="2">
    <source>
        <dbReference type="ARBA" id="ARBA00022598"/>
    </source>
</evidence>
<evidence type="ECO:0000259" key="4">
    <source>
        <dbReference type="Pfam" id="PF00501"/>
    </source>
</evidence>
<dbReference type="RefSeq" id="WP_183786801.1">
    <property type="nucleotide sequence ID" value="NZ_JACIBS010000005.1"/>
</dbReference>
<evidence type="ECO:0000256" key="3">
    <source>
        <dbReference type="SAM" id="MobiDB-lite"/>
    </source>
</evidence>
<dbReference type="PANTHER" id="PTHR43201">
    <property type="entry name" value="ACYL-COA SYNTHETASE"/>
    <property type="match status" value="1"/>
</dbReference>
<proteinExistence type="inferred from homology"/>
<dbReference type="InterPro" id="IPR045851">
    <property type="entry name" value="AMP-bd_C_sf"/>
</dbReference>
<dbReference type="InterPro" id="IPR042099">
    <property type="entry name" value="ANL_N_sf"/>
</dbReference>
<organism evidence="6 7">
    <name type="scientific">Prauserella sediminis</name>
    <dbReference type="NCBI Taxonomy" id="577680"/>
    <lineage>
        <taxon>Bacteria</taxon>
        <taxon>Bacillati</taxon>
        <taxon>Actinomycetota</taxon>
        <taxon>Actinomycetes</taxon>
        <taxon>Pseudonocardiales</taxon>
        <taxon>Pseudonocardiaceae</taxon>
        <taxon>Prauserella</taxon>
        <taxon>Prauserella salsuginis group</taxon>
    </lineage>
</organism>
<dbReference type="GO" id="GO:0031956">
    <property type="term" value="F:medium-chain fatty acid-CoA ligase activity"/>
    <property type="evidence" value="ECO:0007669"/>
    <property type="project" value="TreeGrafter"/>
</dbReference>
<feature type="domain" description="AMP-binding enzyme C-terminal" evidence="5">
    <location>
        <begin position="448"/>
        <end position="524"/>
    </location>
</feature>
<dbReference type="Gene3D" id="3.30.300.30">
    <property type="match status" value="1"/>
</dbReference>
<dbReference type="AlphaFoldDB" id="A0A839Y0X2"/>
<comment type="caution">
    <text evidence="6">The sequence shown here is derived from an EMBL/GenBank/DDBJ whole genome shotgun (WGS) entry which is preliminary data.</text>
</comment>
<keyword evidence="2 6" id="KW-0436">Ligase</keyword>
<comment type="similarity">
    <text evidence="1">Belongs to the ATP-dependent AMP-binding enzyme family.</text>
</comment>
<protein>
    <submittedName>
        <fullName evidence="6">Acyl-CoA synthetase (AMP-forming)/AMP-acid ligase II</fullName>
    </submittedName>
</protein>
<evidence type="ECO:0000256" key="1">
    <source>
        <dbReference type="ARBA" id="ARBA00006432"/>
    </source>
</evidence>
<dbReference type="GO" id="GO:0006631">
    <property type="term" value="P:fatty acid metabolic process"/>
    <property type="evidence" value="ECO:0007669"/>
    <property type="project" value="TreeGrafter"/>
</dbReference>
<dbReference type="Gene3D" id="3.40.50.12780">
    <property type="entry name" value="N-terminal domain of ligase-like"/>
    <property type="match status" value="1"/>
</dbReference>
<name>A0A839Y0X2_9PSEU</name>
<dbReference type="SUPFAM" id="SSF56801">
    <property type="entry name" value="Acetyl-CoA synthetase-like"/>
    <property type="match status" value="1"/>
</dbReference>
<dbReference type="InterPro" id="IPR025110">
    <property type="entry name" value="AMP-bd_C"/>
</dbReference>
<dbReference type="EMBL" id="JACIBS010000005">
    <property type="protein sequence ID" value="MBB3665595.1"/>
    <property type="molecule type" value="Genomic_DNA"/>
</dbReference>